<proteinExistence type="predicted"/>
<sequence>MTGGEEERHRRWREAKTVGRFEPGGLLASIAGFTSITSTGSWESLGPCSIPSYLPWLFARSAVSMCEIRQIMRNMECCWGTDV</sequence>
<dbReference type="AlphaFoldDB" id="W7TF69"/>
<organism evidence="1 2">
    <name type="scientific">Nannochloropsis gaditana</name>
    <dbReference type="NCBI Taxonomy" id="72520"/>
    <lineage>
        <taxon>Eukaryota</taxon>
        <taxon>Sar</taxon>
        <taxon>Stramenopiles</taxon>
        <taxon>Ochrophyta</taxon>
        <taxon>Eustigmatophyceae</taxon>
        <taxon>Eustigmatales</taxon>
        <taxon>Monodopsidaceae</taxon>
        <taxon>Nannochloropsis</taxon>
    </lineage>
</organism>
<gene>
    <name evidence="1" type="ORF">Naga_100628g6</name>
</gene>
<comment type="caution">
    <text evidence="1">The sequence shown here is derived from an EMBL/GenBank/DDBJ whole genome shotgun (WGS) entry which is preliminary data.</text>
</comment>
<accession>W7TF69</accession>
<name>W7TF69_9STRA</name>
<keyword evidence="2" id="KW-1185">Reference proteome</keyword>
<dbReference type="Proteomes" id="UP000019335">
    <property type="component" value="Chromosome 12"/>
</dbReference>
<evidence type="ECO:0000313" key="2">
    <source>
        <dbReference type="Proteomes" id="UP000019335"/>
    </source>
</evidence>
<protein>
    <submittedName>
        <fullName evidence="1">Uncharacterized protein</fullName>
    </submittedName>
</protein>
<evidence type="ECO:0000313" key="1">
    <source>
        <dbReference type="EMBL" id="EWM24807.1"/>
    </source>
</evidence>
<dbReference type="EMBL" id="AZIL01001104">
    <property type="protein sequence ID" value="EWM24807.1"/>
    <property type="molecule type" value="Genomic_DNA"/>
</dbReference>
<reference evidence="1 2" key="1">
    <citation type="journal article" date="2014" name="Mol. Plant">
        <title>Chromosome Scale Genome Assembly and Transcriptome Profiling of Nannochloropsis gaditana in Nitrogen Depletion.</title>
        <authorList>
            <person name="Corteggiani Carpinelli E."/>
            <person name="Telatin A."/>
            <person name="Vitulo N."/>
            <person name="Forcato C."/>
            <person name="D'Angelo M."/>
            <person name="Schiavon R."/>
            <person name="Vezzi A."/>
            <person name="Giacometti G.M."/>
            <person name="Morosinotto T."/>
            <person name="Valle G."/>
        </authorList>
    </citation>
    <scope>NUCLEOTIDE SEQUENCE [LARGE SCALE GENOMIC DNA]</scope>
    <source>
        <strain evidence="1 2">B-31</strain>
    </source>
</reference>